<dbReference type="GO" id="GO:0006487">
    <property type="term" value="P:protein N-linked glycosylation"/>
    <property type="evidence" value="ECO:0007669"/>
    <property type="project" value="TreeGrafter"/>
</dbReference>
<evidence type="ECO:0000313" key="2">
    <source>
        <dbReference type="EMBL" id="PIO57092.1"/>
    </source>
</evidence>
<dbReference type="EMBL" id="KZ371567">
    <property type="protein sequence ID" value="PIO57092.1"/>
    <property type="molecule type" value="Genomic_DNA"/>
</dbReference>
<protein>
    <recommendedName>
        <fullName evidence="1">SIS domain-containing protein</fullName>
    </recommendedName>
</protein>
<dbReference type="InterPro" id="IPR001347">
    <property type="entry name" value="SIS_dom"/>
</dbReference>
<dbReference type="Pfam" id="PF01380">
    <property type="entry name" value="SIS"/>
    <property type="match status" value="1"/>
</dbReference>
<proteinExistence type="predicted"/>
<name>A0A2G9THS5_TELCI</name>
<dbReference type="PANTHER" id="PTHR10937:SF0">
    <property type="entry name" value="GLUTAMINE--FRUCTOSE-6-PHOSPHATE TRANSAMINASE (ISOMERIZING)"/>
    <property type="match status" value="1"/>
</dbReference>
<dbReference type="GO" id="GO:0006002">
    <property type="term" value="P:fructose 6-phosphate metabolic process"/>
    <property type="evidence" value="ECO:0007669"/>
    <property type="project" value="TreeGrafter"/>
</dbReference>
<keyword evidence="3" id="KW-1185">Reference proteome</keyword>
<dbReference type="PROSITE" id="PS51464">
    <property type="entry name" value="SIS"/>
    <property type="match status" value="1"/>
</dbReference>
<feature type="non-terminal residue" evidence="2">
    <location>
        <position position="1"/>
    </location>
</feature>
<dbReference type="SUPFAM" id="SSF53697">
    <property type="entry name" value="SIS domain"/>
    <property type="match status" value="1"/>
</dbReference>
<dbReference type="GO" id="GO:0097367">
    <property type="term" value="F:carbohydrate derivative binding"/>
    <property type="evidence" value="ECO:0007669"/>
    <property type="project" value="InterPro"/>
</dbReference>
<dbReference type="Gene3D" id="3.40.50.10490">
    <property type="entry name" value="Glucose-6-phosphate isomerase like protein, domain 1"/>
    <property type="match status" value="2"/>
</dbReference>
<dbReference type="GO" id="GO:0006047">
    <property type="term" value="P:UDP-N-acetylglucosamine metabolic process"/>
    <property type="evidence" value="ECO:0007669"/>
    <property type="project" value="TreeGrafter"/>
</dbReference>
<feature type="domain" description="SIS" evidence="1">
    <location>
        <begin position="95"/>
        <end position="174"/>
    </location>
</feature>
<dbReference type="AlphaFoldDB" id="A0A2G9THS5"/>
<evidence type="ECO:0000313" key="3">
    <source>
        <dbReference type="Proteomes" id="UP000230423"/>
    </source>
</evidence>
<dbReference type="GO" id="GO:0004360">
    <property type="term" value="F:glutamine-fructose-6-phosphate transaminase (isomerizing) activity"/>
    <property type="evidence" value="ECO:0007669"/>
    <property type="project" value="TreeGrafter"/>
</dbReference>
<dbReference type="PANTHER" id="PTHR10937">
    <property type="entry name" value="GLUCOSAMINE--FRUCTOSE-6-PHOSPHATE AMINOTRANSFERASE, ISOMERIZING"/>
    <property type="match status" value="1"/>
</dbReference>
<accession>A0A2G9THS5</accession>
<dbReference type="OrthoDB" id="15235at2759"/>
<evidence type="ECO:0000259" key="1">
    <source>
        <dbReference type="PROSITE" id="PS51464"/>
    </source>
</evidence>
<organism evidence="2 3">
    <name type="scientific">Teladorsagia circumcincta</name>
    <name type="common">Brown stomach worm</name>
    <name type="synonym">Ostertagia circumcincta</name>
    <dbReference type="NCBI Taxonomy" id="45464"/>
    <lineage>
        <taxon>Eukaryota</taxon>
        <taxon>Metazoa</taxon>
        <taxon>Ecdysozoa</taxon>
        <taxon>Nematoda</taxon>
        <taxon>Chromadorea</taxon>
        <taxon>Rhabditida</taxon>
        <taxon>Rhabditina</taxon>
        <taxon>Rhabditomorpha</taxon>
        <taxon>Strongyloidea</taxon>
        <taxon>Trichostrongylidae</taxon>
        <taxon>Teladorsagia</taxon>
    </lineage>
</organism>
<sequence length="174" mass="19691">LAELARAIYSFKKYVTNEPFQVEYFVASDAAAIIEHTKQVLFLEDDDVAFVEDGALTIHRFTRKASDSTPDQTREVQNLNLELQQIMKGNFKTFMQKEIFEQPDSIVNTMRGRLLPSGQVVLGGIKILEELSELPVVLELASDFLDRQTPIFRDDVCIFVSQSGETADTLMALR</sequence>
<gene>
    <name evidence="2" type="ORF">TELCIR_21505</name>
</gene>
<reference evidence="2 3" key="1">
    <citation type="submission" date="2015-09" db="EMBL/GenBank/DDBJ databases">
        <title>Draft genome of the parasitic nematode Teladorsagia circumcincta isolate WARC Sus (inbred).</title>
        <authorList>
            <person name="Mitreva M."/>
        </authorList>
    </citation>
    <scope>NUCLEOTIDE SEQUENCE [LARGE SCALE GENOMIC DNA]</scope>
    <source>
        <strain evidence="2 3">S</strain>
    </source>
</reference>
<dbReference type="Proteomes" id="UP000230423">
    <property type="component" value="Unassembled WGS sequence"/>
</dbReference>
<dbReference type="InterPro" id="IPR046348">
    <property type="entry name" value="SIS_dom_sf"/>
</dbReference>